<organism evidence="1 2">
    <name type="scientific">Eumeta variegata</name>
    <name type="common">Bagworm moth</name>
    <name type="synonym">Eumeta japonica</name>
    <dbReference type="NCBI Taxonomy" id="151549"/>
    <lineage>
        <taxon>Eukaryota</taxon>
        <taxon>Metazoa</taxon>
        <taxon>Ecdysozoa</taxon>
        <taxon>Arthropoda</taxon>
        <taxon>Hexapoda</taxon>
        <taxon>Insecta</taxon>
        <taxon>Pterygota</taxon>
        <taxon>Neoptera</taxon>
        <taxon>Endopterygota</taxon>
        <taxon>Lepidoptera</taxon>
        <taxon>Glossata</taxon>
        <taxon>Ditrysia</taxon>
        <taxon>Tineoidea</taxon>
        <taxon>Psychidae</taxon>
        <taxon>Oiketicinae</taxon>
        <taxon>Eumeta</taxon>
    </lineage>
</organism>
<accession>A0A4C1V136</accession>
<evidence type="ECO:0000313" key="1">
    <source>
        <dbReference type="EMBL" id="GBP31996.1"/>
    </source>
</evidence>
<keyword evidence="2" id="KW-1185">Reference proteome</keyword>
<dbReference type="Proteomes" id="UP000299102">
    <property type="component" value="Unassembled WGS sequence"/>
</dbReference>
<protein>
    <submittedName>
        <fullName evidence="1">Uncharacterized protein</fullName>
    </submittedName>
</protein>
<comment type="caution">
    <text evidence="1">The sequence shown here is derived from an EMBL/GenBank/DDBJ whole genome shotgun (WGS) entry which is preliminary data.</text>
</comment>
<gene>
    <name evidence="1" type="ORF">EVAR_21029_1</name>
</gene>
<proteinExistence type="predicted"/>
<sequence length="171" mass="19907">MEYLEFTFRKLEAPKRMITPPSTRREQLPKKAIGKLILSGVSNDRRARWRHFIKLILCECAAWAIRNRTTCSGVIRLASRTKTESFNIEVFIISLQSKVLLMACMQKRRQLGGSKTFTFKLEDMRFYLAHGRSDRWVLAQVKLFAAYRDQVKTSAADFVALHQRQTPEPKI</sequence>
<evidence type="ECO:0000313" key="2">
    <source>
        <dbReference type="Proteomes" id="UP000299102"/>
    </source>
</evidence>
<name>A0A4C1V136_EUMVA</name>
<reference evidence="1 2" key="1">
    <citation type="journal article" date="2019" name="Commun. Biol.">
        <title>The bagworm genome reveals a unique fibroin gene that provides high tensile strength.</title>
        <authorList>
            <person name="Kono N."/>
            <person name="Nakamura H."/>
            <person name="Ohtoshi R."/>
            <person name="Tomita M."/>
            <person name="Numata K."/>
            <person name="Arakawa K."/>
        </authorList>
    </citation>
    <scope>NUCLEOTIDE SEQUENCE [LARGE SCALE GENOMIC DNA]</scope>
</reference>
<dbReference type="EMBL" id="BGZK01000254">
    <property type="protein sequence ID" value="GBP31996.1"/>
    <property type="molecule type" value="Genomic_DNA"/>
</dbReference>
<dbReference type="AlphaFoldDB" id="A0A4C1V136"/>